<dbReference type="EMBL" id="ADZX01000831">
    <property type="protein sequence ID" value="EFK95251.1"/>
    <property type="molecule type" value="Genomic_DNA"/>
</dbReference>
<dbReference type="AlphaFoldDB" id="D9PMG5"/>
<comment type="caution">
    <text evidence="1">The sequence shown here is derived from an EMBL/GenBank/DDBJ whole genome shotgun (WGS) entry which is preliminary data.</text>
</comment>
<protein>
    <submittedName>
        <fullName evidence="1">Uncharacterized protein</fullName>
    </submittedName>
</protein>
<accession>D9PMG5</accession>
<sequence length="124" mass="13382">MSRALLLAVAMVLAAPALGHDLQYSVTGGQALVVRLFYADDSPFAFEAYEVYPEGGQLPVQVGRTDAQGRIAFLPDKAGTWRIRTISEDGHGLDFTLKTDAAARLQGADKPLYERYGRIVVGVA</sequence>
<evidence type="ECO:0000313" key="1">
    <source>
        <dbReference type="EMBL" id="EFK95251.1"/>
    </source>
</evidence>
<feature type="non-terminal residue" evidence="1">
    <location>
        <position position="124"/>
    </location>
</feature>
<name>D9PMG5_9ZZZZ</name>
<gene>
    <name evidence="1" type="ORF">LDC_2743</name>
</gene>
<reference evidence="1" key="2">
    <citation type="journal article" date="2011" name="Microb. Ecol.">
        <title>Taxonomic and Functional Metagenomic Profiling of the Microbial Community in the Anoxic Sediment of a Sub-saline Shallow Lake (Laguna de Carrizo, Central Spain).</title>
        <authorList>
            <person name="Ferrer M."/>
            <person name="Guazzaroni M.E."/>
            <person name="Richter M."/>
            <person name="Garcia-Salamanca A."/>
            <person name="Yarza P."/>
            <person name="Suarez-Suarez A."/>
            <person name="Solano J."/>
            <person name="Alcaide M."/>
            <person name="van Dillewijn P."/>
            <person name="Molina-Henares M.A."/>
            <person name="Lopez-Cortes N."/>
            <person name="Al-Ramahi Y."/>
            <person name="Guerrero C."/>
            <person name="Acosta A."/>
            <person name="de Eugenio L.I."/>
            <person name="Martinez V."/>
            <person name="Marques S."/>
            <person name="Rojo F."/>
            <person name="Santero E."/>
            <person name="Genilloud O."/>
            <person name="Perez-Perez J."/>
            <person name="Rossello-Mora R."/>
            <person name="Ramos J.L."/>
        </authorList>
    </citation>
    <scope>NUCLEOTIDE SEQUENCE</scope>
</reference>
<organism evidence="1">
    <name type="scientific">sediment metagenome</name>
    <dbReference type="NCBI Taxonomy" id="749907"/>
    <lineage>
        <taxon>unclassified sequences</taxon>
        <taxon>metagenomes</taxon>
        <taxon>ecological metagenomes</taxon>
    </lineage>
</organism>
<proteinExistence type="predicted"/>
<reference evidence="1" key="1">
    <citation type="submission" date="2010-07" db="EMBL/GenBank/DDBJ databases">
        <authorList>
            <consortium name="CONSOLIDER consortium CSD2007-00005"/>
            <person name="Guazzaroni M.-E."/>
            <person name="Richter M."/>
            <person name="Garcia-Salamanca A."/>
            <person name="Yarza P."/>
            <person name="Ferrer M."/>
        </authorList>
    </citation>
    <scope>NUCLEOTIDE SEQUENCE</scope>
</reference>